<dbReference type="InterPro" id="IPR049953">
    <property type="entry name" value="Antiphage_assoc"/>
</dbReference>
<evidence type="ECO:0000313" key="3">
    <source>
        <dbReference type="Proteomes" id="UP000253918"/>
    </source>
</evidence>
<gene>
    <name evidence="2" type="ORF">DVW87_02665</name>
</gene>
<protein>
    <submittedName>
        <fullName evidence="2">DUF1156 domain-containing protein</fullName>
    </submittedName>
</protein>
<dbReference type="AlphaFoldDB" id="A0A369VYG7"/>
<comment type="caution">
    <text evidence="2">The sequence shown here is derived from an EMBL/GenBank/DDBJ whole genome shotgun (WGS) entry which is preliminary data.</text>
</comment>
<organism evidence="2 3">
    <name type="scientific">Sphingomonas aracearum</name>
    <dbReference type="NCBI Taxonomy" id="2283317"/>
    <lineage>
        <taxon>Bacteria</taxon>
        <taxon>Pseudomonadati</taxon>
        <taxon>Pseudomonadota</taxon>
        <taxon>Alphaproteobacteria</taxon>
        <taxon>Sphingomonadales</taxon>
        <taxon>Sphingomonadaceae</taxon>
        <taxon>Sphingomonas</taxon>
    </lineage>
</organism>
<proteinExistence type="predicted"/>
<dbReference type="Pfam" id="PF06634">
    <property type="entry name" value="DUF1156"/>
    <property type="match status" value="1"/>
</dbReference>
<dbReference type="OrthoDB" id="3197274at2"/>
<dbReference type="InterPro" id="IPR029063">
    <property type="entry name" value="SAM-dependent_MTases_sf"/>
</dbReference>
<name>A0A369VYG7_9SPHN</name>
<reference evidence="2 3" key="1">
    <citation type="submission" date="2018-07" db="EMBL/GenBank/DDBJ databases">
        <title>a novel species of Sphingomonas isolated from the rhizosphere soil of Araceae plant.</title>
        <authorList>
            <person name="Zhiyong W."/>
            <person name="Qinglan Z."/>
            <person name="Zhiwei F."/>
            <person name="Ding X."/>
            <person name="Gejiao W."/>
            <person name="Shixue Z."/>
        </authorList>
    </citation>
    <scope>NUCLEOTIDE SEQUENCE [LARGE SCALE GENOMIC DNA]</scope>
    <source>
        <strain evidence="2 3">WZY 27</strain>
    </source>
</reference>
<keyword evidence="3" id="KW-1185">Reference proteome</keyword>
<dbReference type="InterPro" id="IPR009537">
    <property type="entry name" value="DUF1156"/>
</dbReference>
<evidence type="ECO:0000313" key="2">
    <source>
        <dbReference type="EMBL" id="RDE07444.1"/>
    </source>
</evidence>
<sequence length="1000" mass="111618">MRDDAATRLAKIQAHTLRDAPTMIERVWPSTQISIEAEQERDAKQSQTLTPLGAYWKGRKPLVLVRACVLGALLPATNNPERDLATFEALMAFDENGMGHRAEGIAAADLSTIALQGSASAEELSAAFVNRLTPNSNLIDEWSDAIEKRRVGWRRDLNPEERRAIIGKWVSTLPYKQRVELAARSEHLDDDAFDHIWNDVNEHLGTTARSIPELVNQLGVMRFGEKPHVVDTFSGGGSIPFEAARTGCRSTGTDLNPIACMLSWGAGHIIGASNTDEAEWKRSQEHAAREISARMQALGFEHDADGNQTKAFLYCLETRCPQTGWMVPMLPTLVISKAQGVVARLVPEPEHQRYAIEIDSGVGPDRLKAAALGTVQGDNLVHSVGGETYRTSLKSLRGLERGTDGSKFSKLRLWSKTDVAPRPDDVFQERLYAILWMRRGTVSNARPQTFFASVKPEDVRREDEVRALVETNIVEWQAAGLIPDMAIEAGAKTSEPIRTRGWTHWHHLFTPRQLHFFALCREVDSSPIGAIALARVLDRSSKLNRWSNNNGSTGQPTNVFSNQALNTMLNYGSYASRDYLRLMEMSSAGTTLQAAPTILNQPASALAIQHHLGITDPPYADAVNYHEITEFFIAWLRKQPPNPFDQWVWDSRRPLAIKGEGEEFRREMVAAYSALAKNMPNNGLQIVMFTHQSGAVWADMAQIFWGAGLQVQAAWYIATETSTELRKGGHVQGTVILVLRKRNDGESGYEDEIAQEVRGEVARQIDTLVGLNQQLKGAGRVENLFEDADLQMAGYAAALRVLTGYTRIDGRDMTAEAGRPRKKGEQGFVERIIDYAVQVANEHMVPTGLTPRLWQSLSGTERFYLKMVDLEAAGLSKLDNYQNFARAFRVPDYGVLMADLRPNTARIKGASDFKRRTGFEIPNFGEGLVRAVLYGIWELSAEIDPDVVTQQLHEMVDGYYRRREDLIEIAEYIASQRGREDQKEGRYAALLANILRNEKL</sequence>
<evidence type="ECO:0000259" key="1">
    <source>
        <dbReference type="Pfam" id="PF06634"/>
    </source>
</evidence>
<dbReference type="Proteomes" id="UP000253918">
    <property type="component" value="Unassembled WGS sequence"/>
</dbReference>
<feature type="domain" description="DUF1156" evidence="1">
    <location>
        <begin position="28"/>
        <end position="88"/>
    </location>
</feature>
<accession>A0A369VYG7</accession>
<dbReference type="NCBIfam" id="NF042963">
    <property type="entry name" value="DUF1156_antiphage"/>
    <property type="match status" value="1"/>
</dbReference>
<dbReference type="EMBL" id="QQNB01000001">
    <property type="protein sequence ID" value="RDE07444.1"/>
    <property type="molecule type" value="Genomic_DNA"/>
</dbReference>
<dbReference type="SUPFAM" id="SSF53335">
    <property type="entry name" value="S-adenosyl-L-methionine-dependent methyltransferases"/>
    <property type="match status" value="1"/>
</dbReference>